<comment type="caution">
    <text evidence="2">The sequence shown here is derived from an EMBL/GenBank/DDBJ whole genome shotgun (WGS) entry which is preliminary data.</text>
</comment>
<feature type="region of interest" description="Disordered" evidence="1">
    <location>
        <begin position="1"/>
        <end position="27"/>
    </location>
</feature>
<evidence type="ECO:0000313" key="2">
    <source>
        <dbReference type="EMBL" id="KAL2518134.1"/>
    </source>
</evidence>
<accession>A0ABD1TZJ2</accession>
<gene>
    <name evidence="2" type="ORF">Adt_14381</name>
</gene>
<dbReference type="EMBL" id="JBFOLK010000004">
    <property type="protein sequence ID" value="KAL2518134.1"/>
    <property type="molecule type" value="Genomic_DNA"/>
</dbReference>
<evidence type="ECO:0000256" key="1">
    <source>
        <dbReference type="SAM" id="MobiDB-lite"/>
    </source>
</evidence>
<organism evidence="2 3">
    <name type="scientific">Abeliophyllum distichum</name>
    <dbReference type="NCBI Taxonomy" id="126358"/>
    <lineage>
        <taxon>Eukaryota</taxon>
        <taxon>Viridiplantae</taxon>
        <taxon>Streptophyta</taxon>
        <taxon>Embryophyta</taxon>
        <taxon>Tracheophyta</taxon>
        <taxon>Spermatophyta</taxon>
        <taxon>Magnoliopsida</taxon>
        <taxon>eudicotyledons</taxon>
        <taxon>Gunneridae</taxon>
        <taxon>Pentapetalae</taxon>
        <taxon>asterids</taxon>
        <taxon>lamiids</taxon>
        <taxon>Lamiales</taxon>
        <taxon>Oleaceae</taxon>
        <taxon>Forsythieae</taxon>
        <taxon>Abeliophyllum</taxon>
    </lineage>
</organism>
<feature type="compositionally biased region" description="Polar residues" evidence="1">
    <location>
        <begin position="10"/>
        <end position="26"/>
    </location>
</feature>
<reference evidence="3" key="1">
    <citation type="submission" date="2024-07" db="EMBL/GenBank/DDBJ databases">
        <title>Two chromosome-level genome assemblies of Korean endemic species Abeliophyllum distichum and Forsythia ovata (Oleaceae).</title>
        <authorList>
            <person name="Jang H."/>
        </authorList>
    </citation>
    <scope>NUCLEOTIDE SEQUENCE [LARGE SCALE GENOMIC DNA]</scope>
</reference>
<keyword evidence="3" id="KW-1185">Reference proteome</keyword>
<protein>
    <submittedName>
        <fullName evidence="2">Uncharacterized protein</fullName>
    </submittedName>
</protein>
<dbReference type="Proteomes" id="UP001604336">
    <property type="component" value="Unassembled WGS sequence"/>
</dbReference>
<evidence type="ECO:0000313" key="3">
    <source>
        <dbReference type="Proteomes" id="UP001604336"/>
    </source>
</evidence>
<proteinExistence type="predicted"/>
<name>A0ABD1TZJ2_9LAMI</name>
<sequence length="107" mass="12157">MGQMAVAMSSRLQGTLPRNTEVNPTEQVHEISIRSEIQLPEIYIKRPVANKEKVLSTNEEHVVQTETVDIKESSGIPHVKATVPVKLYEPFTHFLQILNSQKKNHDQ</sequence>
<dbReference type="AlphaFoldDB" id="A0ABD1TZJ2"/>